<dbReference type="RefSeq" id="WP_203656906.1">
    <property type="nucleotide sequence ID" value="NZ_BONR01000005.1"/>
</dbReference>
<evidence type="ECO:0000313" key="3">
    <source>
        <dbReference type="Proteomes" id="UP000652354"/>
    </source>
</evidence>
<protein>
    <submittedName>
        <fullName evidence="2">Uncharacterized protein</fullName>
    </submittedName>
</protein>
<gene>
    <name evidence="2" type="ORF">Dac01nite_21860</name>
</gene>
<evidence type="ECO:0000313" key="2">
    <source>
        <dbReference type="EMBL" id="GIG55434.1"/>
    </source>
</evidence>
<organism evidence="2 3">
    <name type="scientific">Demequina activiva</name>
    <dbReference type="NCBI Taxonomy" id="1582364"/>
    <lineage>
        <taxon>Bacteria</taxon>
        <taxon>Bacillati</taxon>
        <taxon>Actinomycetota</taxon>
        <taxon>Actinomycetes</taxon>
        <taxon>Micrococcales</taxon>
        <taxon>Demequinaceae</taxon>
        <taxon>Demequina</taxon>
    </lineage>
</organism>
<dbReference type="EMBL" id="BONR01000005">
    <property type="protein sequence ID" value="GIG55434.1"/>
    <property type="molecule type" value="Genomic_DNA"/>
</dbReference>
<keyword evidence="3" id="KW-1185">Reference proteome</keyword>
<dbReference type="Proteomes" id="UP000652354">
    <property type="component" value="Unassembled WGS sequence"/>
</dbReference>
<proteinExistence type="predicted"/>
<feature type="transmembrane region" description="Helical" evidence="1">
    <location>
        <begin position="57"/>
        <end position="77"/>
    </location>
</feature>
<reference evidence="2" key="1">
    <citation type="submission" date="2021-01" db="EMBL/GenBank/DDBJ databases">
        <title>Whole genome shotgun sequence of Demequina activiva NBRC 110675.</title>
        <authorList>
            <person name="Komaki H."/>
            <person name="Tamura T."/>
        </authorList>
    </citation>
    <scope>NUCLEOTIDE SEQUENCE</scope>
    <source>
        <strain evidence="2">NBRC 110675</strain>
    </source>
</reference>
<keyword evidence="1" id="KW-0472">Membrane</keyword>
<name>A0A919UHH0_9MICO</name>
<dbReference type="AlphaFoldDB" id="A0A919UHH0"/>
<evidence type="ECO:0000256" key="1">
    <source>
        <dbReference type="SAM" id="Phobius"/>
    </source>
</evidence>
<comment type="caution">
    <text evidence="2">The sequence shown here is derived from an EMBL/GenBank/DDBJ whole genome shotgun (WGS) entry which is preliminary data.</text>
</comment>
<sequence>MDASKIAVTVSRTAGLTLLNHGIVVLAGSTPDSKVTKRGLWQRGAGRVFGDVVDTPGFAAVEAVLGAALVIVVPRLLRAR</sequence>
<accession>A0A919UHH0</accession>
<keyword evidence="1" id="KW-1133">Transmembrane helix</keyword>
<keyword evidence="1" id="KW-0812">Transmembrane</keyword>